<feature type="transmembrane region" description="Helical" evidence="1">
    <location>
        <begin position="65"/>
        <end position="83"/>
    </location>
</feature>
<comment type="caution">
    <text evidence="2">The sequence shown here is derived from an EMBL/GenBank/DDBJ whole genome shotgun (WGS) entry which is preliminary data.</text>
</comment>
<keyword evidence="3" id="KW-1185">Reference proteome</keyword>
<dbReference type="Proteomes" id="UP000290288">
    <property type="component" value="Unassembled WGS sequence"/>
</dbReference>
<accession>A0A4Q2DD47</accession>
<dbReference type="PANTHER" id="PTHR12242:SF1">
    <property type="entry name" value="MYND-TYPE DOMAIN-CONTAINING PROTEIN"/>
    <property type="match status" value="1"/>
</dbReference>
<dbReference type="PANTHER" id="PTHR12242">
    <property type="entry name" value="OS02G0130600 PROTEIN-RELATED"/>
    <property type="match status" value="1"/>
</dbReference>
<feature type="transmembrane region" description="Helical" evidence="1">
    <location>
        <begin position="185"/>
        <end position="203"/>
    </location>
</feature>
<evidence type="ECO:0000313" key="3">
    <source>
        <dbReference type="Proteomes" id="UP000290288"/>
    </source>
</evidence>
<feature type="transmembrane region" description="Helical" evidence="1">
    <location>
        <begin position="121"/>
        <end position="141"/>
    </location>
</feature>
<reference evidence="2 3" key="1">
    <citation type="submission" date="2019-01" db="EMBL/GenBank/DDBJ databases">
        <title>Draft genome sequence of Psathyrella aberdarensis IHI B618.</title>
        <authorList>
            <person name="Buettner E."/>
            <person name="Kellner H."/>
        </authorList>
    </citation>
    <scope>NUCLEOTIDE SEQUENCE [LARGE SCALE GENOMIC DNA]</scope>
    <source>
        <strain evidence="2 3">IHI B618</strain>
    </source>
</reference>
<keyword evidence="1" id="KW-0472">Membrane</keyword>
<feature type="transmembrane region" description="Helical" evidence="1">
    <location>
        <begin position="223"/>
        <end position="245"/>
    </location>
</feature>
<keyword evidence="1" id="KW-1133">Transmembrane helix</keyword>
<gene>
    <name evidence="2" type="ORF">EST38_g9457</name>
</gene>
<sequence length="280" mass="30879">MADPNLESSETATPKFDPECKFVTSYLVSPTTLAGIRLLLALFTLVTLLFTIIWQEVKTDGAEGYFSYFTNLTFVGLCAYFFASGTQTFAYSRSCNKGGANSDRPTYPLQRWHRVFQYLHVLLYTTIATFPIIVTVVYWALLSSSSSFTPPFNAFSNVSKHALNSVFALFEVLFTNVGPLPWLDLPVTIVLLCGYLGVAYITHATQGFYPYSFLDPKRQGAKLAAYIIGIAVGQVIVFVAAWGIIKLREHLVLSKKKASEASMGAGSEPKVNAPTTVERT</sequence>
<evidence type="ECO:0000256" key="1">
    <source>
        <dbReference type="SAM" id="Phobius"/>
    </source>
</evidence>
<dbReference type="EMBL" id="SDEE01000442">
    <property type="protein sequence ID" value="RXW16395.1"/>
    <property type="molecule type" value="Genomic_DNA"/>
</dbReference>
<dbReference type="GO" id="GO:0016020">
    <property type="term" value="C:membrane"/>
    <property type="evidence" value="ECO:0007669"/>
    <property type="project" value="TreeGrafter"/>
</dbReference>
<keyword evidence="1" id="KW-0812">Transmembrane</keyword>
<dbReference type="OrthoDB" id="419711at2759"/>
<feature type="transmembrane region" description="Helical" evidence="1">
    <location>
        <begin position="34"/>
        <end position="53"/>
    </location>
</feature>
<protein>
    <submittedName>
        <fullName evidence="2">Uncharacterized protein</fullName>
    </submittedName>
</protein>
<dbReference type="AlphaFoldDB" id="A0A4Q2DD47"/>
<proteinExistence type="predicted"/>
<evidence type="ECO:0000313" key="2">
    <source>
        <dbReference type="EMBL" id="RXW16395.1"/>
    </source>
</evidence>
<name>A0A4Q2DD47_9AGAR</name>
<organism evidence="2 3">
    <name type="scientific">Candolleomyces aberdarensis</name>
    <dbReference type="NCBI Taxonomy" id="2316362"/>
    <lineage>
        <taxon>Eukaryota</taxon>
        <taxon>Fungi</taxon>
        <taxon>Dikarya</taxon>
        <taxon>Basidiomycota</taxon>
        <taxon>Agaricomycotina</taxon>
        <taxon>Agaricomycetes</taxon>
        <taxon>Agaricomycetidae</taxon>
        <taxon>Agaricales</taxon>
        <taxon>Agaricineae</taxon>
        <taxon>Psathyrellaceae</taxon>
        <taxon>Candolleomyces</taxon>
    </lineage>
</organism>
<dbReference type="STRING" id="2316362.A0A4Q2DD47"/>